<evidence type="ECO:0000313" key="2">
    <source>
        <dbReference type="EMBL" id="RPB20866.1"/>
    </source>
</evidence>
<dbReference type="AlphaFoldDB" id="A0A3N4LDU1"/>
<evidence type="ECO:0000313" key="3">
    <source>
        <dbReference type="Proteomes" id="UP000267821"/>
    </source>
</evidence>
<sequence length="304" mass="34628">MASTPCLPVLNYDHEEQIQAPLDDITGKLQNVKIAETEISDSFNNPGGESLVVSPPQQDSPGSGFNDRLHEEIRKSLVAIGLFPRGPPSEPTWMEFVSPEDACPTSTPDNWKCINFHAVSLDPLFASIVGPWIREFPLLRHQKLPLPNSPSPQISFFPGLLLLPPEILLHQTRTHIQTDWRLNAPELIETPHDHPLIMWYRQVWNLHCASRQFWLASLGYQSDWNWASGFFPRTTDEIWKQTFSGNSIMEQYGTEVSVRYGQLLKGFAKMPRAMAIWGMGYHPKPDPRRFGNGAVHWHDEAHYS</sequence>
<dbReference type="EMBL" id="ML121566">
    <property type="protein sequence ID" value="RPB20866.1"/>
    <property type="molecule type" value="Genomic_DNA"/>
</dbReference>
<dbReference type="InParanoid" id="A0A3N4LDU1"/>
<reference evidence="2 3" key="1">
    <citation type="journal article" date="2018" name="Nat. Ecol. Evol.">
        <title>Pezizomycetes genomes reveal the molecular basis of ectomycorrhizal truffle lifestyle.</title>
        <authorList>
            <person name="Murat C."/>
            <person name="Payen T."/>
            <person name="Noel B."/>
            <person name="Kuo A."/>
            <person name="Morin E."/>
            <person name="Chen J."/>
            <person name="Kohler A."/>
            <person name="Krizsan K."/>
            <person name="Balestrini R."/>
            <person name="Da Silva C."/>
            <person name="Montanini B."/>
            <person name="Hainaut M."/>
            <person name="Levati E."/>
            <person name="Barry K.W."/>
            <person name="Belfiori B."/>
            <person name="Cichocki N."/>
            <person name="Clum A."/>
            <person name="Dockter R.B."/>
            <person name="Fauchery L."/>
            <person name="Guy J."/>
            <person name="Iotti M."/>
            <person name="Le Tacon F."/>
            <person name="Lindquist E.A."/>
            <person name="Lipzen A."/>
            <person name="Malagnac F."/>
            <person name="Mello A."/>
            <person name="Molinier V."/>
            <person name="Miyauchi S."/>
            <person name="Poulain J."/>
            <person name="Riccioni C."/>
            <person name="Rubini A."/>
            <person name="Sitrit Y."/>
            <person name="Splivallo R."/>
            <person name="Traeger S."/>
            <person name="Wang M."/>
            <person name="Zifcakova L."/>
            <person name="Wipf D."/>
            <person name="Zambonelli A."/>
            <person name="Paolocci F."/>
            <person name="Nowrousian M."/>
            <person name="Ottonello S."/>
            <person name="Baldrian P."/>
            <person name="Spatafora J.W."/>
            <person name="Henrissat B."/>
            <person name="Nagy L.G."/>
            <person name="Aury J.M."/>
            <person name="Wincker P."/>
            <person name="Grigoriev I.V."/>
            <person name="Bonfante P."/>
            <person name="Martin F.M."/>
        </authorList>
    </citation>
    <scope>NUCLEOTIDE SEQUENCE [LARGE SCALE GENOMIC DNA]</scope>
    <source>
        <strain evidence="2 3">ATCC MYA-4762</strain>
    </source>
</reference>
<proteinExistence type="predicted"/>
<organism evidence="2 3">
    <name type="scientific">Terfezia boudieri ATCC MYA-4762</name>
    <dbReference type="NCBI Taxonomy" id="1051890"/>
    <lineage>
        <taxon>Eukaryota</taxon>
        <taxon>Fungi</taxon>
        <taxon>Dikarya</taxon>
        <taxon>Ascomycota</taxon>
        <taxon>Pezizomycotina</taxon>
        <taxon>Pezizomycetes</taxon>
        <taxon>Pezizales</taxon>
        <taxon>Pezizaceae</taxon>
        <taxon>Terfezia</taxon>
    </lineage>
</organism>
<dbReference type="OrthoDB" id="5309842at2759"/>
<keyword evidence="3" id="KW-1185">Reference proteome</keyword>
<evidence type="ECO:0000256" key="1">
    <source>
        <dbReference type="SAM" id="MobiDB-lite"/>
    </source>
</evidence>
<protein>
    <submittedName>
        <fullName evidence="2">Uncharacterized protein</fullName>
    </submittedName>
</protein>
<feature type="region of interest" description="Disordered" evidence="1">
    <location>
        <begin position="40"/>
        <end position="67"/>
    </location>
</feature>
<accession>A0A3N4LDU1</accession>
<name>A0A3N4LDU1_9PEZI</name>
<dbReference type="Proteomes" id="UP000267821">
    <property type="component" value="Unassembled WGS sequence"/>
</dbReference>
<gene>
    <name evidence="2" type="ORF">L211DRAFT_851894</name>
</gene>